<keyword evidence="2" id="KW-0677">Repeat</keyword>
<evidence type="ECO:0000259" key="7">
    <source>
        <dbReference type="PROSITE" id="PS50157"/>
    </source>
</evidence>
<evidence type="ECO:0000313" key="8">
    <source>
        <dbReference type="EMBL" id="KAF2188232.1"/>
    </source>
</evidence>
<feature type="region of interest" description="Disordered" evidence="6">
    <location>
        <begin position="188"/>
        <end position="229"/>
    </location>
</feature>
<feature type="compositionally biased region" description="Polar residues" evidence="6">
    <location>
        <begin position="1"/>
        <end position="25"/>
    </location>
</feature>
<organism evidence="8 9">
    <name type="scientific">Zopfia rhizophila CBS 207.26</name>
    <dbReference type="NCBI Taxonomy" id="1314779"/>
    <lineage>
        <taxon>Eukaryota</taxon>
        <taxon>Fungi</taxon>
        <taxon>Dikarya</taxon>
        <taxon>Ascomycota</taxon>
        <taxon>Pezizomycotina</taxon>
        <taxon>Dothideomycetes</taxon>
        <taxon>Dothideomycetes incertae sedis</taxon>
        <taxon>Zopfiaceae</taxon>
        <taxon>Zopfia</taxon>
    </lineage>
</organism>
<dbReference type="SMART" id="SM00355">
    <property type="entry name" value="ZnF_C2H2"/>
    <property type="match status" value="3"/>
</dbReference>
<dbReference type="PROSITE" id="PS50157">
    <property type="entry name" value="ZINC_FINGER_C2H2_2"/>
    <property type="match status" value="3"/>
</dbReference>
<dbReference type="EMBL" id="ML994624">
    <property type="protein sequence ID" value="KAF2188232.1"/>
    <property type="molecule type" value="Genomic_DNA"/>
</dbReference>
<feature type="region of interest" description="Disordered" evidence="6">
    <location>
        <begin position="347"/>
        <end position="388"/>
    </location>
</feature>
<dbReference type="AlphaFoldDB" id="A0A6A6EBP2"/>
<feature type="domain" description="C2H2-type" evidence="7">
    <location>
        <begin position="305"/>
        <end position="337"/>
    </location>
</feature>
<gene>
    <name evidence="8" type="ORF">K469DRAFT_627705</name>
</gene>
<evidence type="ECO:0000256" key="5">
    <source>
        <dbReference type="PROSITE-ProRule" id="PRU00042"/>
    </source>
</evidence>
<name>A0A6A6EBP2_9PEZI</name>
<sequence length="388" mass="43820">MSSRDQSTPPFNSPYQRALKSTTMIHSPAYPSPARSDSELSKYPVDGLGLYNYSQSFAVSGVPSGPILYPPSPQSTEAWTHLSTGTSPLITEAPVDPWTAAYEAPVSRSPLPWAPHHMSHRSSFSSSRDMSIFSREGSEHAFPPIKLEAGSEWATDDEPSPPSLRHHQPMTVSPDRLTTGIFPYGHSYSSPPMPKFEPAPQDGDFQAFSYDGRHRSPQRRNSAGGVTQRTRIRRNPTTAENANFQCKVCGKLFQRSYNHKTHLETHNPTRKKDHICPHKECEKQFVRKTDLDRHTNSVHRKLRNFRCAKCDAHFARKDTLRRHEEDGCPKRNELRDPNILPQCASMRAGPNTQLPYYHSPRPDLAHPYAPRSPPLFRDDSFPGSPNDF</sequence>
<dbReference type="SUPFAM" id="SSF57667">
    <property type="entry name" value="beta-beta-alpha zinc fingers"/>
    <property type="match status" value="2"/>
</dbReference>
<keyword evidence="1" id="KW-0479">Metal-binding</keyword>
<evidence type="ECO:0000256" key="2">
    <source>
        <dbReference type="ARBA" id="ARBA00022737"/>
    </source>
</evidence>
<feature type="compositionally biased region" description="Polar residues" evidence="6">
    <location>
        <begin position="219"/>
        <end position="229"/>
    </location>
</feature>
<dbReference type="PROSITE" id="PS00028">
    <property type="entry name" value="ZINC_FINGER_C2H2_1"/>
    <property type="match status" value="2"/>
</dbReference>
<dbReference type="InterPro" id="IPR050329">
    <property type="entry name" value="GLI_C2H2-zinc-finger"/>
</dbReference>
<dbReference type="Gene3D" id="3.30.160.60">
    <property type="entry name" value="Classic Zinc Finger"/>
    <property type="match status" value="2"/>
</dbReference>
<proteinExistence type="predicted"/>
<dbReference type="PANTHER" id="PTHR19818">
    <property type="entry name" value="ZINC FINGER PROTEIN ZIC AND GLI"/>
    <property type="match status" value="1"/>
</dbReference>
<feature type="region of interest" description="Disordered" evidence="6">
    <location>
        <begin position="1"/>
        <end position="41"/>
    </location>
</feature>
<dbReference type="PANTHER" id="PTHR19818:SF149">
    <property type="entry name" value="C2H2-TYPE DOMAIN-CONTAINING PROTEIN"/>
    <property type="match status" value="1"/>
</dbReference>
<dbReference type="OrthoDB" id="6910977at2759"/>
<dbReference type="GO" id="GO:0000978">
    <property type="term" value="F:RNA polymerase II cis-regulatory region sequence-specific DNA binding"/>
    <property type="evidence" value="ECO:0007669"/>
    <property type="project" value="TreeGrafter"/>
</dbReference>
<dbReference type="GO" id="GO:0005634">
    <property type="term" value="C:nucleus"/>
    <property type="evidence" value="ECO:0007669"/>
    <property type="project" value="UniProtKB-ARBA"/>
</dbReference>
<evidence type="ECO:0000313" key="9">
    <source>
        <dbReference type="Proteomes" id="UP000800200"/>
    </source>
</evidence>
<keyword evidence="4" id="KW-0862">Zinc</keyword>
<reference evidence="8" key="1">
    <citation type="journal article" date="2020" name="Stud. Mycol.">
        <title>101 Dothideomycetes genomes: a test case for predicting lifestyles and emergence of pathogens.</title>
        <authorList>
            <person name="Haridas S."/>
            <person name="Albert R."/>
            <person name="Binder M."/>
            <person name="Bloem J."/>
            <person name="Labutti K."/>
            <person name="Salamov A."/>
            <person name="Andreopoulos B."/>
            <person name="Baker S."/>
            <person name="Barry K."/>
            <person name="Bills G."/>
            <person name="Bluhm B."/>
            <person name="Cannon C."/>
            <person name="Castanera R."/>
            <person name="Culley D."/>
            <person name="Daum C."/>
            <person name="Ezra D."/>
            <person name="Gonzalez J."/>
            <person name="Henrissat B."/>
            <person name="Kuo A."/>
            <person name="Liang C."/>
            <person name="Lipzen A."/>
            <person name="Lutzoni F."/>
            <person name="Magnuson J."/>
            <person name="Mondo S."/>
            <person name="Nolan M."/>
            <person name="Ohm R."/>
            <person name="Pangilinan J."/>
            <person name="Park H.-J."/>
            <person name="Ramirez L."/>
            <person name="Alfaro M."/>
            <person name="Sun H."/>
            <person name="Tritt A."/>
            <person name="Yoshinaga Y."/>
            <person name="Zwiers L.-H."/>
            <person name="Turgeon B."/>
            <person name="Goodwin S."/>
            <person name="Spatafora J."/>
            <person name="Crous P."/>
            <person name="Grigoriev I."/>
        </authorList>
    </citation>
    <scope>NUCLEOTIDE SEQUENCE</scope>
    <source>
        <strain evidence="8">CBS 207.26</strain>
    </source>
</reference>
<dbReference type="InterPro" id="IPR036236">
    <property type="entry name" value="Znf_C2H2_sf"/>
</dbReference>
<evidence type="ECO:0000256" key="3">
    <source>
        <dbReference type="ARBA" id="ARBA00022771"/>
    </source>
</evidence>
<feature type="domain" description="C2H2-type" evidence="7">
    <location>
        <begin position="244"/>
        <end position="271"/>
    </location>
</feature>
<protein>
    <recommendedName>
        <fullName evidence="7">C2H2-type domain-containing protein</fullName>
    </recommendedName>
</protein>
<feature type="region of interest" description="Disordered" evidence="6">
    <location>
        <begin position="150"/>
        <end position="171"/>
    </location>
</feature>
<keyword evidence="9" id="KW-1185">Reference proteome</keyword>
<accession>A0A6A6EBP2</accession>
<evidence type="ECO:0000256" key="1">
    <source>
        <dbReference type="ARBA" id="ARBA00022723"/>
    </source>
</evidence>
<keyword evidence="3 5" id="KW-0863">Zinc-finger</keyword>
<dbReference type="GO" id="GO:0045944">
    <property type="term" value="P:positive regulation of transcription by RNA polymerase II"/>
    <property type="evidence" value="ECO:0007669"/>
    <property type="project" value="UniProtKB-ARBA"/>
</dbReference>
<dbReference type="InterPro" id="IPR013087">
    <property type="entry name" value="Znf_C2H2_type"/>
</dbReference>
<dbReference type="GO" id="GO:0000981">
    <property type="term" value="F:DNA-binding transcription factor activity, RNA polymerase II-specific"/>
    <property type="evidence" value="ECO:0007669"/>
    <property type="project" value="TreeGrafter"/>
</dbReference>
<dbReference type="Proteomes" id="UP000800200">
    <property type="component" value="Unassembled WGS sequence"/>
</dbReference>
<dbReference type="GO" id="GO:0008270">
    <property type="term" value="F:zinc ion binding"/>
    <property type="evidence" value="ECO:0007669"/>
    <property type="project" value="UniProtKB-KW"/>
</dbReference>
<dbReference type="Pfam" id="PF00096">
    <property type="entry name" value="zf-C2H2"/>
    <property type="match status" value="1"/>
</dbReference>
<evidence type="ECO:0000256" key="6">
    <source>
        <dbReference type="SAM" id="MobiDB-lite"/>
    </source>
</evidence>
<feature type="domain" description="C2H2-type" evidence="7">
    <location>
        <begin position="274"/>
        <end position="304"/>
    </location>
</feature>
<evidence type="ECO:0000256" key="4">
    <source>
        <dbReference type="ARBA" id="ARBA00022833"/>
    </source>
</evidence>